<feature type="domain" description="Cytochrome c" evidence="5">
    <location>
        <begin position="1114"/>
        <end position="1202"/>
    </location>
</feature>
<dbReference type="OrthoDB" id="6073217at2"/>
<dbReference type="Proteomes" id="UP000193228">
    <property type="component" value="Unassembled WGS sequence"/>
</dbReference>
<name>A0A1X7LCS1_9BURK</name>
<feature type="domain" description="Cytochrome c" evidence="5">
    <location>
        <begin position="982"/>
        <end position="1090"/>
    </location>
</feature>
<dbReference type="Pfam" id="PF13442">
    <property type="entry name" value="Cytochrome_CBB3"/>
    <property type="match status" value="1"/>
</dbReference>
<dbReference type="InterPro" id="IPR046867">
    <property type="entry name" value="AldOxase/xan_DH_MoCoBD2"/>
</dbReference>
<dbReference type="GO" id="GO:0046872">
    <property type="term" value="F:metal ion binding"/>
    <property type="evidence" value="ECO:0007669"/>
    <property type="project" value="UniProtKB-KW"/>
</dbReference>
<evidence type="ECO:0000256" key="1">
    <source>
        <dbReference type="ARBA" id="ARBA00022617"/>
    </source>
</evidence>
<dbReference type="Pfam" id="PF20256">
    <property type="entry name" value="MoCoBD_2"/>
    <property type="match status" value="2"/>
</dbReference>
<dbReference type="InterPro" id="IPR000674">
    <property type="entry name" value="Ald_Oxase/Xan_DH_a/b"/>
</dbReference>
<dbReference type="SUPFAM" id="SSF54665">
    <property type="entry name" value="CO dehydrogenase molybdoprotein N-domain-like"/>
    <property type="match status" value="1"/>
</dbReference>
<dbReference type="PANTHER" id="PTHR47495:SF1">
    <property type="entry name" value="BLL3820 PROTEIN"/>
    <property type="match status" value="1"/>
</dbReference>
<protein>
    <submittedName>
        <fullName evidence="6">Nicotinate dehydrogenase subunit B</fullName>
    </submittedName>
</protein>
<evidence type="ECO:0000256" key="4">
    <source>
        <dbReference type="PROSITE-ProRule" id="PRU00433"/>
    </source>
</evidence>
<evidence type="ECO:0000313" key="6">
    <source>
        <dbReference type="EMBL" id="SMG51565.1"/>
    </source>
</evidence>
<dbReference type="InterPro" id="IPR037165">
    <property type="entry name" value="AldOxase/xan_DH_Mopterin-bd_sf"/>
</dbReference>
<dbReference type="RefSeq" id="WP_085485593.1">
    <property type="nucleotide sequence ID" value="NZ_FXAT01000005.1"/>
</dbReference>
<dbReference type="InterPro" id="IPR036856">
    <property type="entry name" value="Ald_Oxase/Xan_DH_a/b_sf"/>
</dbReference>
<dbReference type="AlphaFoldDB" id="A0A1X7LCS1"/>
<accession>A0A1X7LCS1</accession>
<dbReference type="EMBL" id="FXAT01000005">
    <property type="protein sequence ID" value="SMG51565.1"/>
    <property type="molecule type" value="Genomic_DNA"/>
</dbReference>
<dbReference type="InterPro" id="IPR052516">
    <property type="entry name" value="N-heterocyclic_Hydroxylase"/>
</dbReference>
<dbReference type="Gene3D" id="1.10.760.10">
    <property type="entry name" value="Cytochrome c-like domain"/>
    <property type="match status" value="3"/>
</dbReference>
<dbReference type="Pfam" id="PF00034">
    <property type="entry name" value="Cytochrom_C"/>
    <property type="match status" value="1"/>
</dbReference>
<evidence type="ECO:0000313" key="7">
    <source>
        <dbReference type="Proteomes" id="UP000193228"/>
    </source>
</evidence>
<dbReference type="PANTHER" id="PTHR47495">
    <property type="entry name" value="ALDEHYDE DEHYDROGENASE"/>
    <property type="match status" value="1"/>
</dbReference>
<organism evidence="6 7">
    <name type="scientific">Paraburkholderia susongensis</name>
    <dbReference type="NCBI Taxonomy" id="1515439"/>
    <lineage>
        <taxon>Bacteria</taxon>
        <taxon>Pseudomonadati</taxon>
        <taxon>Pseudomonadota</taxon>
        <taxon>Betaproteobacteria</taxon>
        <taxon>Burkholderiales</taxon>
        <taxon>Burkholderiaceae</taxon>
        <taxon>Paraburkholderia</taxon>
    </lineage>
</organism>
<sequence length="1226" mass="130214">MTGPDFSVDRRGAPPSRKQLYDARSVLIVARPPQAPVKATPGQPGSRSSFVPTEADLFLVVRDDGSVVAFNGHVDLGTGIGTALAQIVAEELDVPLTRVSIVLGHTGEAPNQGPTIASATIQISAVPLRQAAAQARRYLIGEAAARLGVDAQNLDVQDGRVFPRSGDAAQGIYYADLIKGRRVELLLATDAPLKPPHDYRIVGKSAPRIDIPAKATGELSFVHDVRVPGMLHGRVVRPPYAGVAQGEFIGNSLLEVNEASIRDLPGIVKVVVIRDFVGIVAEREEIAQQAAQRLDVRWKAVDGLPPLDTSEQVEAALRANPAQRRDLVIEGDVDAALAQDPARTLERTYVWPFQLHASIGPSCAVADYRSARDNSAGAALKIWSGTQNPHSLRADLALLMALDEARIEVVRMDAAGCYGRNCADDVAADAALLSRAVGSPVRVQLSREDEHAWEPKGAAQLMDVRGALTGEGELAAYDFATRYPSNDAPTLALLLTGTLPAQPQVFEMGDRTAVPPYDYRSMRVVCDDTPPIVRAAWLRGVSALPNTFAHESFIDELAEQAGVDPVEFRLKHLTDPRAIDLVKEVAERAGWEPREPAFKTRGKEDGAANGNADGDIARGRGIAYARYVHSKFPGFGAAWSAWVAEVEVNRKSGELAVTRVVVGQDNGTTVNPDGVRHQIHGNVIQATSRALKEQVGFGGNAVTSQEWGAYPILTFREVPVIDIVMMPRHGEPPMGAGESASLPGAAAIANALYDATGVRFRRPPFTPEKIRAALADAQAEDAAAARRKKRWRRGFFGLLAAGAAGAVGWLGALSFASVPATPIAPIAPPLASAFAPELVARGKLLASLGNCAVCHTAHNGVPNAGGKPLATPFGTVYSTNLTPDGLTGIGNWSLDAFVRAMRHGISRDGHRLYPAFPYTSFQNISDDDLHALYAYLMSQTPVRSRPPQTKLAFPFSVRPLMAAWNGLFLQRTAFAADPAQSAQWNRGAYLVNGLGHCSACHTPRNAFGAEKTGAAFMGGGIAEGWEAPALSALSNAPVPWSEEELFSYLRTGHAPLHGVAAGPMAPVIGDLAALPDSDIRAMAVYLASLNPLEPNADPGATAREYEQASTPAGAPVSVGARLFDGACAACHHTGSGPQLFGAHPSLALNTNLHGATPDNLIRVILDGIGSPARPELGTMPAYRDSFNDAQVAELVSYLRAQFAGGKPAWQDVATSVARIRAEPREQ</sequence>
<dbReference type="SUPFAM" id="SSF56003">
    <property type="entry name" value="Molybdenum cofactor-binding domain"/>
    <property type="match status" value="2"/>
</dbReference>
<keyword evidence="7" id="KW-1185">Reference proteome</keyword>
<evidence type="ECO:0000259" key="5">
    <source>
        <dbReference type="PROSITE" id="PS51007"/>
    </source>
</evidence>
<dbReference type="STRING" id="1515439.SAMN06265784_105461"/>
<dbReference type="InterPro" id="IPR036909">
    <property type="entry name" value="Cyt_c-like_dom_sf"/>
</dbReference>
<dbReference type="GO" id="GO:0016491">
    <property type="term" value="F:oxidoreductase activity"/>
    <property type="evidence" value="ECO:0007669"/>
    <property type="project" value="InterPro"/>
</dbReference>
<dbReference type="GO" id="GO:0020037">
    <property type="term" value="F:heme binding"/>
    <property type="evidence" value="ECO:0007669"/>
    <property type="project" value="InterPro"/>
</dbReference>
<proteinExistence type="predicted"/>
<dbReference type="GO" id="GO:0009055">
    <property type="term" value="F:electron transfer activity"/>
    <property type="evidence" value="ECO:0007669"/>
    <property type="project" value="InterPro"/>
</dbReference>
<feature type="domain" description="Cytochrome c" evidence="5">
    <location>
        <begin position="837"/>
        <end position="940"/>
    </location>
</feature>
<dbReference type="Gene3D" id="3.30.365.10">
    <property type="entry name" value="Aldehyde oxidase/xanthine dehydrogenase, molybdopterin binding domain"/>
    <property type="match status" value="4"/>
</dbReference>
<dbReference type="Pfam" id="PF02738">
    <property type="entry name" value="MoCoBD_1"/>
    <property type="match status" value="1"/>
</dbReference>
<evidence type="ECO:0000256" key="2">
    <source>
        <dbReference type="ARBA" id="ARBA00022723"/>
    </source>
</evidence>
<keyword evidence="1 4" id="KW-0349">Heme</keyword>
<dbReference type="SUPFAM" id="SSF46626">
    <property type="entry name" value="Cytochrome c"/>
    <property type="match status" value="3"/>
</dbReference>
<evidence type="ECO:0000256" key="3">
    <source>
        <dbReference type="ARBA" id="ARBA00023004"/>
    </source>
</evidence>
<keyword evidence="3 4" id="KW-0408">Iron</keyword>
<dbReference type="InterPro" id="IPR008274">
    <property type="entry name" value="AldOxase/xan_DH_MoCoBD1"/>
</dbReference>
<keyword evidence="2 4" id="KW-0479">Metal-binding</keyword>
<gene>
    <name evidence="6" type="ORF">SAMN06265784_105461</name>
</gene>
<dbReference type="Gene3D" id="3.90.1170.50">
    <property type="entry name" value="Aldehyde oxidase/xanthine dehydrogenase, a/b hammerhead"/>
    <property type="match status" value="1"/>
</dbReference>
<dbReference type="InterPro" id="IPR009056">
    <property type="entry name" value="Cyt_c-like_dom"/>
</dbReference>
<dbReference type="PROSITE" id="PS51007">
    <property type="entry name" value="CYTC"/>
    <property type="match status" value="3"/>
</dbReference>
<dbReference type="SMART" id="SM01008">
    <property type="entry name" value="Ald_Xan_dh_C"/>
    <property type="match status" value="1"/>
</dbReference>
<reference evidence="7" key="1">
    <citation type="submission" date="2017-04" db="EMBL/GenBank/DDBJ databases">
        <authorList>
            <person name="Varghese N."/>
            <person name="Submissions S."/>
        </authorList>
    </citation>
    <scope>NUCLEOTIDE SEQUENCE [LARGE SCALE GENOMIC DNA]</scope>
    <source>
        <strain evidence="7">LMG 29540</strain>
    </source>
</reference>